<protein>
    <submittedName>
        <fullName evidence="2">VgrG protein</fullName>
    </submittedName>
</protein>
<name>A0A108U5L3_9GAMM</name>
<dbReference type="Pfam" id="PF04717">
    <property type="entry name" value="Phage_base_V"/>
    <property type="match status" value="1"/>
</dbReference>
<dbReference type="Proteomes" id="UP000023435">
    <property type="component" value="Unassembled WGS sequence"/>
</dbReference>
<accession>A0A108U5L3</accession>
<dbReference type="AlphaFoldDB" id="A0A108U5L3"/>
<evidence type="ECO:0000313" key="3">
    <source>
        <dbReference type="Proteomes" id="UP000023435"/>
    </source>
</evidence>
<reference evidence="2 3" key="1">
    <citation type="journal article" date="2014" name="Genome Announc.">
        <title>Draft Genome Sequence of Lysobacter capsici AZ78, a Bacterium Antagonistic to Plant-Pathogenic Oomycetes.</title>
        <authorList>
            <person name="Puopolo G."/>
            <person name="Sonego P."/>
            <person name="Engelen K."/>
            <person name="Pertot I."/>
        </authorList>
    </citation>
    <scope>NUCLEOTIDE SEQUENCE [LARGE SCALE GENOMIC DNA]</scope>
    <source>
        <strain evidence="2 3">AZ78</strain>
    </source>
</reference>
<dbReference type="SUPFAM" id="SSF69349">
    <property type="entry name" value="Phage fibre proteins"/>
    <property type="match status" value="1"/>
</dbReference>
<evidence type="ECO:0000259" key="1">
    <source>
        <dbReference type="Pfam" id="PF04717"/>
    </source>
</evidence>
<organism evidence="2 3">
    <name type="scientific">Lysobacter capsici AZ78</name>
    <dbReference type="NCBI Taxonomy" id="1444315"/>
    <lineage>
        <taxon>Bacteria</taxon>
        <taxon>Pseudomonadati</taxon>
        <taxon>Pseudomonadota</taxon>
        <taxon>Gammaproteobacteria</taxon>
        <taxon>Lysobacterales</taxon>
        <taxon>Lysobacteraceae</taxon>
        <taxon>Lysobacter</taxon>
    </lineage>
</organism>
<dbReference type="Gene3D" id="2.40.50.230">
    <property type="entry name" value="Gp5 N-terminal domain"/>
    <property type="match status" value="1"/>
</dbReference>
<keyword evidence="3" id="KW-1185">Reference proteome</keyword>
<gene>
    <name evidence="2" type="ORF">AZ78_0529</name>
</gene>
<evidence type="ECO:0000313" key="2">
    <source>
        <dbReference type="EMBL" id="KWS02983.1"/>
    </source>
</evidence>
<feature type="domain" description="Gp5/Type VI secretion system Vgr protein OB-fold" evidence="1">
    <location>
        <begin position="30"/>
        <end position="106"/>
    </location>
</feature>
<dbReference type="InterPro" id="IPR006531">
    <property type="entry name" value="Gp5/Vgr_OB"/>
</dbReference>
<dbReference type="EMBL" id="JAJA02000001">
    <property type="protein sequence ID" value="KWS02983.1"/>
    <property type="molecule type" value="Genomic_DNA"/>
</dbReference>
<dbReference type="OrthoDB" id="9762420at2"/>
<proteinExistence type="predicted"/>
<dbReference type="RefSeq" id="WP_036107387.1">
    <property type="nucleotide sequence ID" value="NZ_JAJA02000001.1"/>
</dbReference>
<dbReference type="InterPro" id="IPR037026">
    <property type="entry name" value="Vgr_OB-fold_dom_sf"/>
</dbReference>
<sequence>MRIVDLPAYEQLLDERLPMGWGGRWYGVFVALVTDIKDPDNQGRVKIALPWSPDAGGQRFEAWARLATMLGGNNRGSWFVPDVDDEVLVGFEHGDPCRPCVLGGLWNGRDQPPASMDGAGKNYKKVLRSRNGVQITLDDQDGREQLLLETPGGQTFTLKDGPGAVEIADSNGNSIKLETAGITITAAVKVTVNASQVAVSAGMVTVDAAMSSFSGVVKADTVICNSIVSASYTPGAGNIW</sequence>
<comment type="caution">
    <text evidence="2">The sequence shown here is derived from an EMBL/GenBank/DDBJ whole genome shotgun (WGS) entry which is preliminary data.</text>
</comment>
<dbReference type="SUPFAM" id="SSF69255">
    <property type="entry name" value="gp5 N-terminal domain-like"/>
    <property type="match status" value="1"/>
</dbReference>